<organism evidence="1 2">
    <name type="scientific">Tetranychus urticae</name>
    <name type="common">Two-spotted spider mite</name>
    <dbReference type="NCBI Taxonomy" id="32264"/>
    <lineage>
        <taxon>Eukaryota</taxon>
        <taxon>Metazoa</taxon>
        <taxon>Ecdysozoa</taxon>
        <taxon>Arthropoda</taxon>
        <taxon>Chelicerata</taxon>
        <taxon>Arachnida</taxon>
        <taxon>Acari</taxon>
        <taxon>Acariformes</taxon>
        <taxon>Trombidiformes</taxon>
        <taxon>Prostigmata</taxon>
        <taxon>Eleutherengona</taxon>
        <taxon>Raphignathae</taxon>
        <taxon>Tetranychoidea</taxon>
        <taxon>Tetranychidae</taxon>
        <taxon>Tetranychus</taxon>
    </lineage>
</organism>
<dbReference type="HOGENOM" id="CLU_3377659_0_0_1"/>
<evidence type="ECO:0000313" key="1">
    <source>
        <dbReference type="EnsemblMetazoa" id="tetur14g00720.1"/>
    </source>
</evidence>
<dbReference type="AlphaFoldDB" id="T1KL10"/>
<proteinExistence type="predicted"/>
<reference evidence="2" key="1">
    <citation type="submission" date="2011-08" db="EMBL/GenBank/DDBJ databases">
        <authorList>
            <person name="Rombauts S."/>
        </authorList>
    </citation>
    <scope>NUCLEOTIDE SEQUENCE</scope>
    <source>
        <strain evidence="2">London</strain>
    </source>
</reference>
<sequence length="34" mass="4028">MPKSDDQFLNTRKMTCKATWIHIQSNFTFHPVFG</sequence>
<keyword evidence="2" id="KW-1185">Reference proteome</keyword>
<dbReference type="Proteomes" id="UP000015104">
    <property type="component" value="Unassembled WGS sequence"/>
</dbReference>
<dbReference type="EMBL" id="CAEY01000201">
    <property type="status" value="NOT_ANNOTATED_CDS"/>
    <property type="molecule type" value="Genomic_DNA"/>
</dbReference>
<reference evidence="1" key="2">
    <citation type="submission" date="2015-06" db="UniProtKB">
        <authorList>
            <consortium name="EnsemblMetazoa"/>
        </authorList>
    </citation>
    <scope>IDENTIFICATION</scope>
</reference>
<dbReference type="EnsemblMetazoa" id="tetur14g00720.1">
    <property type="protein sequence ID" value="tetur14g00720.1"/>
    <property type="gene ID" value="tetur14g00720"/>
</dbReference>
<accession>T1KL10</accession>
<protein>
    <submittedName>
        <fullName evidence="1">Uncharacterized protein</fullName>
    </submittedName>
</protein>
<evidence type="ECO:0000313" key="2">
    <source>
        <dbReference type="Proteomes" id="UP000015104"/>
    </source>
</evidence>
<name>T1KL10_TETUR</name>